<comment type="cofactor">
    <cofactor evidence="8">
        <name>Ni(2+)</name>
        <dbReference type="ChEBI" id="CHEBI:49786"/>
    </cofactor>
    <text evidence="8">Binds 1 nickel ion per subunit.</text>
</comment>
<comment type="similarity">
    <text evidence="2 8">Belongs to the glyoxalase I family.</text>
</comment>
<dbReference type="InterPro" id="IPR004361">
    <property type="entry name" value="Glyoxalase_1"/>
</dbReference>
<comment type="catalytic activity">
    <reaction evidence="7 8">
        <text>(R)-S-lactoylglutathione = methylglyoxal + glutathione</text>
        <dbReference type="Rhea" id="RHEA:19069"/>
        <dbReference type="ChEBI" id="CHEBI:17158"/>
        <dbReference type="ChEBI" id="CHEBI:57474"/>
        <dbReference type="ChEBI" id="CHEBI:57925"/>
        <dbReference type="EC" id="4.4.1.5"/>
    </reaction>
</comment>
<dbReference type="PROSITE" id="PS00934">
    <property type="entry name" value="GLYOXALASE_I_1"/>
    <property type="match status" value="1"/>
</dbReference>
<keyword evidence="6 8" id="KW-0456">Lyase</keyword>
<keyword evidence="11" id="KW-1185">Reference proteome</keyword>
<evidence type="ECO:0000256" key="7">
    <source>
        <dbReference type="ARBA" id="ARBA00048273"/>
    </source>
</evidence>
<accession>A0ABQ6H159</accession>
<dbReference type="Proteomes" id="UP001157186">
    <property type="component" value="Unassembled WGS sequence"/>
</dbReference>
<dbReference type="SUPFAM" id="SSF54593">
    <property type="entry name" value="Glyoxalase/Bleomycin resistance protein/Dihydroxybiphenyl dioxygenase"/>
    <property type="match status" value="1"/>
</dbReference>
<organism evidence="10 11">
    <name type="scientific">Thalassotalea insulae</name>
    <dbReference type="NCBI Taxonomy" id="2056778"/>
    <lineage>
        <taxon>Bacteria</taxon>
        <taxon>Pseudomonadati</taxon>
        <taxon>Pseudomonadota</taxon>
        <taxon>Gammaproteobacteria</taxon>
        <taxon>Alteromonadales</taxon>
        <taxon>Colwelliaceae</taxon>
        <taxon>Thalassotalea</taxon>
    </lineage>
</organism>
<dbReference type="InterPro" id="IPR018146">
    <property type="entry name" value="Glyoxalase_1_CS"/>
</dbReference>
<dbReference type="EMBL" id="BSST01000001">
    <property type="protein sequence ID" value="GLX80500.1"/>
    <property type="molecule type" value="Genomic_DNA"/>
</dbReference>
<feature type="domain" description="VOC" evidence="9">
    <location>
        <begin position="8"/>
        <end position="132"/>
    </location>
</feature>
<evidence type="ECO:0000259" key="9">
    <source>
        <dbReference type="PROSITE" id="PS51819"/>
    </source>
</evidence>
<gene>
    <name evidence="10" type="ORF">tinsulaeT_38400</name>
</gene>
<evidence type="ECO:0000256" key="8">
    <source>
        <dbReference type="RuleBase" id="RU361179"/>
    </source>
</evidence>
<name>A0ABQ6H159_9GAMM</name>
<sequence>MSNQSFPRVLHTMLRISDISRSIIFYTKILGMKILRTLEQPTEKYTLIFLGYGDESNQTVIELTYNYGISSYELGNGYGHIAIGVENIDQTINHIKKLDYPIDLEPSHLKNSNEIIAFISDPDGYKIELIEHKVI</sequence>
<dbReference type="PROSITE" id="PS51819">
    <property type="entry name" value="VOC"/>
    <property type="match status" value="1"/>
</dbReference>
<dbReference type="InterPro" id="IPR037523">
    <property type="entry name" value="VOC_core"/>
</dbReference>
<evidence type="ECO:0000313" key="11">
    <source>
        <dbReference type="Proteomes" id="UP001157186"/>
    </source>
</evidence>
<dbReference type="GO" id="GO:0016829">
    <property type="term" value="F:lyase activity"/>
    <property type="evidence" value="ECO:0007669"/>
    <property type="project" value="UniProtKB-KW"/>
</dbReference>
<dbReference type="RefSeq" id="WP_284246504.1">
    <property type="nucleotide sequence ID" value="NZ_BSST01000001.1"/>
</dbReference>
<evidence type="ECO:0000256" key="3">
    <source>
        <dbReference type="ARBA" id="ARBA00012081"/>
    </source>
</evidence>
<evidence type="ECO:0000256" key="1">
    <source>
        <dbReference type="ARBA" id="ARBA00005008"/>
    </source>
</evidence>
<dbReference type="Pfam" id="PF00903">
    <property type="entry name" value="Glyoxalase"/>
    <property type="match status" value="1"/>
</dbReference>
<dbReference type="Gene3D" id="3.10.180.10">
    <property type="entry name" value="2,3-Dihydroxybiphenyl 1,2-Dioxygenase, domain 1"/>
    <property type="match status" value="1"/>
</dbReference>
<proteinExistence type="inferred from homology"/>
<dbReference type="PANTHER" id="PTHR46036">
    <property type="entry name" value="LACTOYLGLUTATHIONE LYASE"/>
    <property type="match status" value="1"/>
</dbReference>
<evidence type="ECO:0000256" key="4">
    <source>
        <dbReference type="ARBA" id="ARBA00022596"/>
    </source>
</evidence>
<comment type="caution">
    <text evidence="10">The sequence shown here is derived from an EMBL/GenBank/DDBJ whole genome shotgun (WGS) entry which is preliminary data.</text>
</comment>
<dbReference type="PROSITE" id="PS00935">
    <property type="entry name" value="GLYOXALASE_I_2"/>
    <property type="match status" value="1"/>
</dbReference>
<evidence type="ECO:0000256" key="6">
    <source>
        <dbReference type="ARBA" id="ARBA00023239"/>
    </source>
</evidence>
<comment type="function">
    <text evidence="8">Catalyzes the conversion of hemimercaptal, formed from methylglyoxal and glutathione, to S-lactoylglutathione.</text>
</comment>
<keyword evidence="5 8" id="KW-0479">Metal-binding</keyword>
<dbReference type="NCBIfam" id="TIGR00068">
    <property type="entry name" value="glyox_I"/>
    <property type="match status" value="1"/>
</dbReference>
<dbReference type="EC" id="4.4.1.5" evidence="3 8"/>
<evidence type="ECO:0000313" key="10">
    <source>
        <dbReference type="EMBL" id="GLX80500.1"/>
    </source>
</evidence>
<dbReference type="InterPro" id="IPR029068">
    <property type="entry name" value="Glyas_Bleomycin-R_OHBP_Dase"/>
</dbReference>
<keyword evidence="4 8" id="KW-0533">Nickel</keyword>
<comment type="pathway">
    <text evidence="1 8">Secondary metabolite metabolism; methylglyoxal degradation; (R)-lactate from methylglyoxal: step 1/2.</text>
</comment>
<evidence type="ECO:0000256" key="2">
    <source>
        <dbReference type="ARBA" id="ARBA00010363"/>
    </source>
</evidence>
<protein>
    <recommendedName>
        <fullName evidence="3 8">Lactoylglutathione lyase</fullName>
        <ecNumber evidence="3 8">4.4.1.5</ecNumber>
    </recommendedName>
    <alternativeName>
        <fullName evidence="8">Glyoxalase I</fullName>
    </alternativeName>
</protein>
<dbReference type="PANTHER" id="PTHR46036:SF5">
    <property type="entry name" value="LACTOYLGLUTATHIONE LYASE"/>
    <property type="match status" value="1"/>
</dbReference>
<dbReference type="InterPro" id="IPR004360">
    <property type="entry name" value="Glyas_Fos-R_dOase_dom"/>
</dbReference>
<evidence type="ECO:0000256" key="5">
    <source>
        <dbReference type="ARBA" id="ARBA00022723"/>
    </source>
</evidence>
<reference evidence="10 11" key="1">
    <citation type="submission" date="2023-03" db="EMBL/GenBank/DDBJ databases">
        <title>Draft genome sequence of Thalassotalea insulae KCTC 62186T.</title>
        <authorList>
            <person name="Sawabe T."/>
        </authorList>
    </citation>
    <scope>NUCLEOTIDE SEQUENCE [LARGE SCALE GENOMIC DNA]</scope>
    <source>
        <strain evidence="10 11">KCTC 62186</strain>
    </source>
</reference>